<dbReference type="AlphaFoldDB" id="A0A4R9GLZ0"/>
<gene>
    <name evidence="6" type="ORF">EHO61_12545</name>
</gene>
<evidence type="ECO:0000259" key="5">
    <source>
        <dbReference type="Pfam" id="PF07732"/>
    </source>
</evidence>
<reference evidence="6" key="1">
    <citation type="journal article" date="2019" name="PLoS Negl. Trop. Dis.">
        <title>Revisiting the worldwide diversity of Leptospira species in the environment.</title>
        <authorList>
            <person name="Vincent A.T."/>
            <person name="Schiettekatte O."/>
            <person name="Bourhy P."/>
            <person name="Veyrier F.J."/>
            <person name="Picardeau M."/>
        </authorList>
    </citation>
    <scope>NUCLEOTIDE SEQUENCE [LARGE SCALE GENOMIC DNA]</scope>
    <source>
        <strain evidence="6">SCS5</strain>
    </source>
</reference>
<dbReference type="SUPFAM" id="SSF49503">
    <property type="entry name" value="Cupredoxins"/>
    <property type="match status" value="2"/>
</dbReference>
<evidence type="ECO:0000313" key="7">
    <source>
        <dbReference type="Proteomes" id="UP000297855"/>
    </source>
</evidence>
<keyword evidence="1" id="KW-0479">Metal-binding</keyword>
<dbReference type="Proteomes" id="UP000297855">
    <property type="component" value="Unassembled WGS sequence"/>
</dbReference>
<keyword evidence="7" id="KW-1185">Reference proteome</keyword>
<feature type="domain" description="Plastocyanin-like" evidence="5">
    <location>
        <begin position="118"/>
        <end position="214"/>
    </location>
</feature>
<dbReference type="CDD" id="cd11024">
    <property type="entry name" value="CuRO_1_2DMCO_NIR_like"/>
    <property type="match status" value="1"/>
</dbReference>
<evidence type="ECO:0000256" key="3">
    <source>
        <dbReference type="ARBA" id="ARBA00023008"/>
    </source>
</evidence>
<dbReference type="InterPro" id="IPR011706">
    <property type="entry name" value="Cu-oxidase_C"/>
</dbReference>
<evidence type="ECO:0000259" key="4">
    <source>
        <dbReference type="Pfam" id="PF07731"/>
    </source>
</evidence>
<dbReference type="EMBL" id="RQEV01000012">
    <property type="protein sequence ID" value="TGK17238.1"/>
    <property type="molecule type" value="Genomic_DNA"/>
</dbReference>
<dbReference type="PANTHER" id="PTHR11709:SF394">
    <property type="entry name" value="FI03373P-RELATED"/>
    <property type="match status" value="1"/>
</dbReference>
<dbReference type="RefSeq" id="WP_135813927.1">
    <property type="nucleotide sequence ID" value="NZ_RQEV01000012.1"/>
</dbReference>
<evidence type="ECO:0000256" key="1">
    <source>
        <dbReference type="ARBA" id="ARBA00022723"/>
    </source>
</evidence>
<dbReference type="InterPro" id="IPR045087">
    <property type="entry name" value="Cu-oxidase_fam"/>
</dbReference>
<dbReference type="InterPro" id="IPR011707">
    <property type="entry name" value="Cu-oxidase-like_N"/>
</dbReference>
<dbReference type="PANTHER" id="PTHR11709">
    <property type="entry name" value="MULTI-COPPER OXIDASE"/>
    <property type="match status" value="1"/>
</dbReference>
<dbReference type="OrthoDB" id="9757546at2"/>
<dbReference type="Pfam" id="PF07732">
    <property type="entry name" value="Cu-oxidase_3"/>
    <property type="match status" value="1"/>
</dbReference>
<dbReference type="GO" id="GO:0016491">
    <property type="term" value="F:oxidoreductase activity"/>
    <property type="evidence" value="ECO:0007669"/>
    <property type="project" value="UniProtKB-KW"/>
</dbReference>
<evidence type="ECO:0000313" key="6">
    <source>
        <dbReference type="EMBL" id="TGK17238.1"/>
    </source>
</evidence>
<feature type="domain" description="Plastocyanin-like" evidence="4">
    <location>
        <begin position="241"/>
        <end position="343"/>
    </location>
</feature>
<protein>
    <submittedName>
        <fullName evidence="6">Copper oxidase</fullName>
    </submittedName>
</protein>
<name>A0A4R9GLZ0_9LEPT</name>
<sequence>MNRKQFLRWLGLGGAGLAAGLGYSKVKSKPGEDALSFCRTSSGVDPSLSRSNTPARVPGSIGGNSYGSMVHPPNLIGSDFLSRMELHSALPSAPSGSTFKTEINIVEMPLMVAHETFVNAWTFDGIVPGKILRAREGQRMEILFRNHSNHPHSIHFHGSHDPQEDGWEPVVPGGERLYKIQAGPVGFHPYHCHVPPLASHMSKGLYGGFIVDPPGGRPPALEYMLVLSGWDLKETGQNDIYTWNGIAGFYDRFPIKVPVGKKVRLYIANMTEHDPIASFHLHSQTFDVFRTGTRLTPDEHTDVVALGQTERVIVEFTLTKRGRYMFHPHQTRMADRGAMGWIVAV</sequence>
<proteinExistence type="predicted"/>
<keyword evidence="2" id="KW-0560">Oxidoreductase</keyword>
<comment type="caution">
    <text evidence="6">The sequence shown here is derived from an EMBL/GenBank/DDBJ whole genome shotgun (WGS) entry which is preliminary data.</text>
</comment>
<organism evidence="6 7">
    <name type="scientific">Leptospira fluminis</name>
    <dbReference type="NCBI Taxonomy" id="2484979"/>
    <lineage>
        <taxon>Bacteria</taxon>
        <taxon>Pseudomonadati</taxon>
        <taxon>Spirochaetota</taxon>
        <taxon>Spirochaetia</taxon>
        <taxon>Leptospirales</taxon>
        <taxon>Leptospiraceae</taxon>
        <taxon>Leptospira</taxon>
    </lineage>
</organism>
<evidence type="ECO:0000256" key="2">
    <source>
        <dbReference type="ARBA" id="ARBA00023002"/>
    </source>
</evidence>
<accession>A0A4R9GLZ0</accession>
<dbReference type="Pfam" id="PF07731">
    <property type="entry name" value="Cu-oxidase_2"/>
    <property type="match status" value="1"/>
</dbReference>
<dbReference type="GO" id="GO:0005507">
    <property type="term" value="F:copper ion binding"/>
    <property type="evidence" value="ECO:0007669"/>
    <property type="project" value="InterPro"/>
</dbReference>
<keyword evidence="3" id="KW-0186">Copper</keyword>
<dbReference type="Gene3D" id="2.60.40.420">
    <property type="entry name" value="Cupredoxins - blue copper proteins"/>
    <property type="match status" value="2"/>
</dbReference>
<dbReference type="InterPro" id="IPR008972">
    <property type="entry name" value="Cupredoxin"/>
</dbReference>